<dbReference type="RefSeq" id="XP_019837578.2">
    <property type="nucleotide sequence ID" value="XM_019982019.2"/>
</dbReference>
<feature type="domain" description="RecA family profile 1" evidence="9">
    <location>
        <begin position="157"/>
        <end position="347"/>
    </location>
</feature>
<evidence type="ECO:0000256" key="2">
    <source>
        <dbReference type="ARBA" id="ARBA00022741"/>
    </source>
</evidence>
<dbReference type="InterPro" id="IPR027417">
    <property type="entry name" value="P-loop_NTPase"/>
</dbReference>
<dbReference type="PANTHER" id="PTHR46239">
    <property type="entry name" value="DNA REPAIR PROTEIN RAD51 HOMOLOG 3 RAD51C"/>
    <property type="match status" value="1"/>
</dbReference>
<dbReference type="GO" id="GO:0033065">
    <property type="term" value="C:Rad51C-XRCC3 complex"/>
    <property type="evidence" value="ECO:0007669"/>
    <property type="project" value="TreeGrafter"/>
</dbReference>
<dbReference type="InterPro" id="IPR052093">
    <property type="entry name" value="HR_Repair_Mediator"/>
</dbReference>
<evidence type="ECO:0000256" key="4">
    <source>
        <dbReference type="ARBA" id="ARBA00022840"/>
    </source>
</evidence>
<evidence type="ECO:0000256" key="1">
    <source>
        <dbReference type="ARBA" id="ARBA00004123"/>
    </source>
</evidence>
<dbReference type="GO" id="GO:0005657">
    <property type="term" value="C:replication fork"/>
    <property type="evidence" value="ECO:0007669"/>
    <property type="project" value="TreeGrafter"/>
</dbReference>
<dbReference type="SUPFAM" id="SSF47794">
    <property type="entry name" value="Rad51 N-terminal domain-like"/>
    <property type="match status" value="1"/>
</dbReference>
<dbReference type="GO" id="GO:0007131">
    <property type="term" value="P:reciprocal meiotic recombination"/>
    <property type="evidence" value="ECO:0007669"/>
    <property type="project" value="TreeGrafter"/>
</dbReference>
<keyword evidence="2" id="KW-0547">Nucleotide-binding</keyword>
<evidence type="ECO:0000313" key="11">
    <source>
        <dbReference type="RefSeq" id="XP_019837578.2"/>
    </source>
</evidence>
<dbReference type="GO" id="GO:0140664">
    <property type="term" value="F:ATP-dependent DNA damage sensor activity"/>
    <property type="evidence" value="ECO:0007669"/>
    <property type="project" value="InterPro"/>
</dbReference>
<accession>A0A6P5DH81</accession>
<feature type="region of interest" description="Disordered" evidence="8">
    <location>
        <begin position="420"/>
        <end position="441"/>
    </location>
</feature>
<evidence type="ECO:0000256" key="7">
    <source>
        <dbReference type="ARBA" id="ARBA00040674"/>
    </source>
</evidence>
<keyword evidence="5" id="KW-0234">DNA repair</keyword>
<dbReference type="GeneID" id="109574189"/>
<dbReference type="GO" id="GO:0008821">
    <property type="term" value="F:crossover junction DNA endonuclease activity"/>
    <property type="evidence" value="ECO:0007669"/>
    <property type="project" value="TreeGrafter"/>
</dbReference>
<protein>
    <recommendedName>
        <fullName evidence="7">DNA repair protein RAD51 homolog 3</fullName>
    </recommendedName>
</protein>
<keyword evidence="3" id="KW-0227">DNA damage</keyword>
<evidence type="ECO:0000256" key="8">
    <source>
        <dbReference type="SAM" id="MobiDB-lite"/>
    </source>
</evidence>
<dbReference type="Pfam" id="PF08423">
    <property type="entry name" value="Rad51"/>
    <property type="match status" value="2"/>
</dbReference>
<dbReference type="Gene3D" id="3.40.50.300">
    <property type="entry name" value="P-loop containing nucleotide triphosphate hydrolases"/>
    <property type="match status" value="1"/>
</dbReference>
<dbReference type="InterPro" id="IPR020588">
    <property type="entry name" value="RecA_ATP-bd"/>
</dbReference>
<keyword evidence="4" id="KW-0067">ATP-binding</keyword>
<dbReference type="Proteomes" id="UP001652663">
    <property type="component" value="Chromosome 19"/>
</dbReference>
<organism evidence="10 11">
    <name type="scientific">Bos indicus</name>
    <name type="common">Zebu</name>
    <dbReference type="NCBI Taxonomy" id="9915"/>
    <lineage>
        <taxon>Eukaryota</taxon>
        <taxon>Metazoa</taxon>
        <taxon>Chordata</taxon>
        <taxon>Craniata</taxon>
        <taxon>Vertebrata</taxon>
        <taxon>Euteleostomi</taxon>
        <taxon>Mammalia</taxon>
        <taxon>Eutheria</taxon>
        <taxon>Laurasiatheria</taxon>
        <taxon>Artiodactyla</taxon>
        <taxon>Ruminantia</taxon>
        <taxon>Pecora</taxon>
        <taxon>Bovidae</taxon>
        <taxon>Bovinae</taxon>
        <taxon>Bos</taxon>
    </lineage>
</organism>
<evidence type="ECO:0000259" key="9">
    <source>
        <dbReference type="PROSITE" id="PS50162"/>
    </source>
</evidence>
<keyword evidence="10" id="KW-1185">Reference proteome</keyword>
<reference evidence="11" key="1">
    <citation type="submission" date="2025-08" db="UniProtKB">
        <authorList>
            <consortium name="RefSeq"/>
        </authorList>
    </citation>
    <scope>IDENTIFICATION</scope>
    <source>
        <tissue evidence="11">Blood</tissue>
    </source>
</reference>
<dbReference type="SUPFAM" id="SSF52540">
    <property type="entry name" value="P-loop containing nucleoside triphosphate hydrolases"/>
    <property type="match status" value="1"/>
</dbReference>
<dbReference type="GO" id="GO:0048471">
    <property type="term" value="C:perinuclear region of cytoplasm"/>
    <property type="evidence" value="ECO:0007669"/>
    <property type="project" value="UniProtKB-SubCell"/>
</dbReference>
<dbReference type="GO" id="GO:0000400">
    <property type="term" value="F:four-way junction DNA binding"/>
    <property type="evidence" value="ECO:0007669"/>
    <property type="project" value="TreeGrafter"/>
</dbReference>
<sequence length="441" mass="49078">MRVERITEEAGQVSQNVFEFLRAPEPEASCSQAADASPSVFRLTSQGAADAGVRARLALGARECARRWFEMQRDLVSLPLSPAVRVKLASAGFQTAEELLEVKPSELSKEVGISKEEALETLQIIRRECLTNKTSYSVTAESGRKCTALELLEQEHTQNFIITFCSALDNILGGGIPLTKTTEICGAPGVGKTQLCMQLAIDVQIPECFGGVEGEAVFIDTEGSFMVDRVVDLATACIQHLQLIAGTHMKEEHPKALQDFTLENILSHIYYFRCRDYTELLAQVYLLSDFLSEHSKVRLVIVDGIAFPFRHDLDDLSLRTRLLNGLAQQMISLANNHRLAVILTNQMTTKFDRNQALLVPALGESWGHAATIRLIFHWDQKQRLATLYKSPSQKESTVPFQITPQGFRDAIVATAYSLQTEGSLNSRKRSRDSEEEQESKD</sequence>
<dbReference type="GO" id="GO:0005524">
    <property type="term" value="F:ATP binding"/>
    <property type="evidence" value="ECO:0007669"/>
    <property type="project" value="UniProtKB-KW"/>
</dbReference>
<proteinExistence type="predicted"/>
<evidence type="ECO:0000313" key="10">
    <source>
        <dbReference type="Proteomes" id="UP001652663"/>
    </source>
</evidence>
<evidence type="ECO:0000256" key="5">
    <source>
        <dbReference type="ARBA" id="ARBA00023204"/>
    </source>
</evidence>
<dbReference type="InterPro" id="IPR013632">
    <property type="entry name" value="Rad51_C"/>
</dbReference>
<dbReference type="PROSITE" id="PS50162">
    <property type="entry name" value="RECA_2"/>
    <property type="match status" value="1"/>
</dbReference>
<evidence type="ECO:0000256" key="6">
    <source>
        <dbReference type="ARBA" id="ARBA00023242"/>
    </source>
</evidence>
<dbReference type="CDD" id="cd19492">
    <property type="entry name" value="Rad51C"/>
    <property type="match status" value="1"/>
</dbReference>
<name>A0A6P5DH81_BOSIN</name>
<keyword evidence="6" id="KW-0539">Nucleus</keyword>
<dbReference type="GO" id="GO:0000707">
    <property type="term" value="P:meiotic DNA recombinase assembly"/>
    <property type="evidence" value="ECO:0007669"/>
    <property type="project" value="TreeGrafter"/>
</dbReference>
<dbReference type="PANTHER" id="PTHR46239:SF1">
    <property type="entry name" value="DNA REPAIR PROTEIN RAD51 HOMOLOG 3"/>
    <property type="match status" value="1"/>
</dbReference>
<evidence type="ECO:0000256" key="3">
    <source>
        <dbReference type="ARBA" id="ARBA00022763"/>
    </source>
</evidence>
<comment type="subcellular location">
    <subcellularLocation>
        <location evidence="1">Nucleus</location>
    </subcellularLocation>
</comment>
<gene>
    <name evidence="11" type="primary">RAD51C</name>
</gene>
<dbReference type="GO" id="GO:0033063">
    <property type="term" value="C:Rad51B-Rad51C-Rad51D-XRCC2 complex"/>
    <property type="evidence" value="ECO:0007669"/>
    <property type="project" value="TreeGrafter"/>
</dbReference>
<dbReference type="GO" id="GO:0005739">
    <property type="term" value="C:mitochondrion"/>
    <property type="evidence" value="ECO:0007669"/>
    <property type="project" value="UniProtKB-SubCell"/>
</dbReference>
<dbReference type="InterPro" id="IPR010995">
    <property type="entry name" value="DNA_repair_Rad51/TF_NusA_a-hlx"/>
</dbReference>
<dbReference type="CTD" id="5889"/>